<evidence type="ECO:0000313" key="4">
    <source>
        <dbReference type="WBParaSite" id="PgR042_g088_t01"/>
    </source>
</evidence>
<dbReference type="AlphaFoldDB" id="A0A915BJ36"/>
<dbReference type="InterPro" id="IPR002542">
    <property type="entry name" value="T20D4.11-like_dom"/>
</dbReference>
<feature type="compositionally biased region" description="Polar residues" evidence="1">
    <location>
        <begin position="719"/>
        <end position="744"/>
    </location>
</feature>
<proteinExistence type="predicted"/>
<feature type="compositionally biased region" description="Basic and acidic residues" evidence="1">
    <location>
        <begin position="765"/>
        <end position="774"/>
    </location>
</feature>
<dbReference type="Proteomes" id="UP000887569">
    <property type="component" value="Unplaced"/>
</dbReference>
<sequence length="809" mass="88033">AFQPHPLAVIRQPKQIDEACKEFQVFSNCRANVNCRPLWADGMSAMLEFACGQGYNTFVQVRQCVRKMTTREDIRECVSVFSRGAPQLACQSSNTLLSCALPVISEKCGTVAAQFITDYVDRFAKAINPSCKITAKSNEGAISGYNCTIEEQQVIQHCAAPLNELSSRIDELFEGGLQAFLANVKNLAPVFAQGCNLTVEFRECTKPLLMHSSRCVVSSCLIRAGEGICDQPDTAKAIDENLSCVFKQASNMEFGKCLRTTIATLKTFTLTALRTVLPRFISCIETIVIKQCGQTPLHLLKAISSSDICPLEIMSSQRPNNAPLASSISVCTPEMRTKHIACTGDFFHKYRMLPIAIINDASDISQLCEKVDAISTCSLRACEENSASALRSMLQLMCARKVQFEKHVMCLASVASSEQGAKCSTAFLTSTAENRCIALSSNAECAAPLINEACGSEALTLSFDAMNQYAEQLNSSCSISVPSVSLSTGCSEADLVEYLECETFIDPFAFNPLSFIRNATYFDEFCASSIRYKQCVTNMTCKFEPISSSNIALFETVCSNTDIRPHIECLTHYVRNGDGQKCLEAYSRIDLLAKDAPHKLCSALSAVLSCAAESIERECGVEALKKVHAVDSLWSQHFHAGCIIRINSISKESSQKPVVDFSSDAKSTEIGQEMPTEGDVGVVQNETANPEPSPEPDSSPESRSFSVPPASQPEPEPKSPTNNDGQQVSGSEIESKPQPTGANNEATPEPIPEPTTQSESSPSAEPKEEMRPNSEPEPTNTTNNRTKGCERSNPSAILFSVFAVFVLRI</sequence>
<accession>A0A915BJ36</accession>
<feature type="compositionally biased region" description="Low complexity" evidence="1">
    <location>
        <begin position="776"/>
        <end position="786"/>
    </location>
</feature>
<name>A0A915BJ36_PARUN</name>
<evidence type="ECO:0000313" key="3">
    <source>
        <dbReference type="Proteomes" id="UP000887569"/>
    </source>
</evidence>
<evidence type="ECO:0000259" key="2">
    <source>
        <dbReference type="Pfam" id="PF01579"/>
    </source>
</evidence>
<dbReference type="Pfam" id="PF01579">
    <property type="entry name" value="DUF19"/>
    <property type="match status" value="2"/>
</dbReference>
<keyword evidence="3" id="KW-1185">Reference proteome</keyword>
<feature type="region of interest" description="Disordered" evidence="1">
    <location>
        <begin position="654"/>
        <end position="793"/>
    </location>
</feature>
<feature type="domain" description="T20D4.11-like" evidence="2">
    <location>
        <begin position="10"/>
        <end position="132"/>
    </location>
</feature>
<dbReference type="WBParaSite" id="PgR042_g088_t01">
    <property type="protein sequence ID" value="PgR042_g088_t01"/>
    <property type="gene ID" value="PgR042_g088"/>
</dbReference>
<dbReference type="PANTHER" id="PTHR37431">
    <property type="entry name" value="PROTEIN CBG06927"/>
    <property type="match status" value="1"/>
</dbReference>
<reference evidence="4" key="1">
    <citation type="submission" date="2022-11" db="UniProtKB">
        <authorList>
            <consortium name="WormBaseParasite"/>
        </authorList>
    </citation>
    <scope>IDENTIFICATION</scope>
</reference>
<feature type="compositionally biased region" description="Low complexity" evidence="1">
    <location>
        <begin position="699"/>
        <end position="709"/>
    </location>
</feature>
<organism evidence="3 4">
    <name type="scientific">Parascaris univalens</name>
    <name type="common">Nematode worm</name>
    <dbReference type="NCBI Taxonomy" id="6257"/>
    <lineage>
        <taxon>Eukaryota</taxon>
        <taxon>Metazoa</taxon>
        <taxon>Ecdysozoa</taxon>
        <taxon>Nematoda</taxon>
        <taxon>Chromadorea</taxon>
        <taxon>Rhabditida</taxon>
        <taxon>Spirurina</taxon>
        <taxon>Ascaridomorpha</taxon>
        <taxon>Ascaridoidea</taxon>
        <taxon>Ascarididae</taxon>
        <taxon>Parascaris</taxon>
    </lineage>
</organism>
<protein>
    <submittedName>
        <fullName evidence="4">DUF19 domain-containing protein</fullName>
    </submittedName>
</protein>
<dbReference type="PANTHER" id="PTHR37431:SF5">
    <property type="entry name" value="PROTEIN CBG06905"/>
    <property type="match status" value="1"/>
</dbReference>
<feature type="domain" description="T20D4.11-like" evidence="2">
    <location>
        <begin position="490"/>
        <end position="628"/>
    </location>
</feature>
<evidence type="ECO:0000256" key="1">
    <source>
        <dbReference type="SAM" id="MobiDB-lite"/>
    </source>
</evidence>
<feature type="compositionally biased region" description="Low complexity" evidence="1">
    <location>
        <begin position="754"/>
        <end position="764"/>
    </location>
</feature>